<feature type="region of interest" description="Disordered" evidence="1">
    <location>
        <begin position="106"/>
        <end position="126"/>
    </location>
</feature>
<keyword evidence="3" id="KW-1185">Reference proteome</keyword>
<feature type="compositionally biased region" description="Low complexity" evidence="1">
    <location>
        <begin position="113"/>
        <end position="124"/>
    </location>
</feature>
<dbReference type="AlphaFoldDB" id="A0A9Q1D697"/>
<organism evidence="2 3">
    <name type="scientific">Conger conger</name>
    <name type="common">Conger eel</name>
    <name type="synonym">Muraena conger</name>
    <dbReference type="NCBI Taxonomy" id="82655"/>
    <lineage>
        <taxon>Eukaryota</taxon>
        <taxon>Metazoa</taxon>
        <taxon>Chordata</taxon>
        <taxon>Craniata</taxon>
        <taxon>Vertebrata</taxon>
        <taxon>Euteleostomi</taxon>
        <taxon>Actinopterygii</taxon>
        <taxon>Neopterygii</taxon>
        <taxon>Teleostei</taxon>
        <taxon>Anguilliformes</taxon>
        <taxon>Congridae</taxon>
        <taxon>Conger</taxon>
    </lineage>
</organism>
<gene>
    <name evidence="2" type="ORF">COCON_G00184010</name>
</gene>
<accession>A0A9Q1D697</accession>
<evidence type="ECO:0000313" key="3">
    <source>
        <dbReference type="Proteomes" id="UP001152803"/>
    </source>
</evidence>
<proteinExistence type="predicted"/>
<name>A0A9Q1D697_CONCO</name>
<evidence type="ECO:0000256" key="1">
    <source>
        <dbReference type="SAM" id="MobiDB-lite"/>
    </source>
</evidence>
<comment type="caution">
    <text evidence="2">The sequence shown here is derived from an EMBL/GenBank/DDBJ whole genome shotgun (WGS) entry which is preliminary data.</text>
</comment>
<sequence>MERPGANNLGAVSGENHQLSFDKQHPRSVHTFPLFIFHTANNGQYGLKDERGSDVSVMFLSLVPVRFTVHIKGDSLREAVGTGGPETCLARQSLCIGGLVMTRAFSSPPPGSSEPHSGFSESEGNQLCERGCCDRYGKNDF</sequence>
<dbReference type="EMBL" id="JAFJMO010000013">
    <property type="protein sequence ID" value="KAJ8259389.1"/>
    <property type="molecule type" value="Genomic_DNA"/>
</dbReference>
<evidence type="ECO:0000313" key="2">
    <source>
        <dbReference type="EMBL" id="KAJ8259389.1"/>
    </source>
</evidence>
<reference evidence="2" key="1">
    <citation type="journal article" date="2023" name="Science">
        <title>Genome structures resolve the early diversification of teleost fishes.</title>
        <authorList>
            <person name="Parey E."/>
            <person name="Louis A."/>
            <person name="Montfort J."/>
            <person name="Bouchez O."/>
            <person name="Roques C."/>
            <person name="Iampietro C."/>
            <person name="Lluch J."/>
            <person name="Castinel A."/>
            <person name="Donnadieu C."/>
            <person name="Desvignes T."/>
            <person name="Floi Bucao C."/>
            <person name="Jouanno E."/>
            <person name="Wen M."/>
            <person name="Mejri S."/>
            <person name="Dirks R."/>
            <person name="Jansen H."/>
            <person name="Henkel C."/>
            <person name="Chen W.J."/>
            <person name="Zahm M."/>
            <person name="Cabau C."/>
            <person name="Klopp C."/>
            <person name="Thompson A.W."/>
            <person name="Robinson-Rechavi M."/>
            <person name="Braasch I."/>
            <person name="Lecointre G."/>
            <person name="Bobe J."/>
            <person name="Postlethwait J.H."/>
            <person name="Berthelot C."/>
            <person name="Roest Crollius H."/>
            <person name="Guiguen Y."/>
        </authorList>
    </citation>
    <scope>NUCLEOTIDE SEQUENCE</scope>
    <source>
        <strain evidence="2">Concon-B</strain>
    </source>
</reference>
<protein>
    <submittedName>
        <fullName evidence="2">Uncharacterized protein</fullName>
    </submittedName>
</protein>
<dbReference type="Proteomes" id="UP001152803">
    <property type="component" value="Unassembled WGS sequence"/>
</dbReference>